<keyword evidence="3 6" id="KW-0812">Transmembrane</keyword>
<dbReference type="RefSeq" id="WP_204475612.1">
    <property type="nucleotide sequence ID" value="NZ_JACJJW010000014.1"/>
</dbReference>
<evidence type="ECO:0000259" key="7">
    <source>
        <dbReference type="Pfam" id="PF04138"/>
    </source>
</evidence>
<comment type="subcellular location">
    <subcellularLocation>
        <location evidence="1">Membrane</location>
        <topology evidence="1">Multi-pass membrane protein</topology>
    </subcellularLocation>
</comment>
<dbReference type="PANTHER" id="PTHR38459:SF1">
    <property type="entry name" value="PROPHAGE BACTOPRENOL-LINKED GLUCOSE TRANSLOCASE HOMOLOG"/>
    <property type="match status" value="1"/>
</dbReference>
<evidence type="ECO:0000256" key="4">
    <source>
        <dbReference type="ARBA" id="ARBA00022989"/>
    </source>
</evidence>
<feature type="transmembrane region" description="Helical" evidence="6">
    <location>
        <begin position="99"/>
        <end position="120"/>
    </location>
</feature>
<evidence type="ECO:0000256" key="1">
    <source>
        <dbReference type="ARBA" id="ARBA00004141"/>
    </source>
</evidence>
<dbReference type="EMBL" id="JACJJW010000014">
    <property type="protein sequence ID" value="MBM6758382.1"/>
    <property type="molecule type" value="Genomic_DNA"/>
</dbReference>
<organism evidence="8 9">
    <name type="scientific">Bacteroides mediterraneensis</name>
    <dbReference type="NCBI Taxonomy" id="1841856"/>
    <lineage>
        <taxon>Bacteria</taxon>
        <taxon>Pseudomonadati</taxon>
        <taxon>Bacteroidota</taxon>
        <taxon>Bacteroidia</taxon>
        <taxon>Bacteroidales</taxon>
        <taxon>Bacteroidaceae</taxon>
        <taxon>Bacteroides</taxon>
    </lineage>
</organism>
<dbReference type="InterPro" id="IPR007267">
    <property type="entry name" value="GtrA_DPMS_TM"/>
</dbReference>
<dbReference type="PANTHER" id="PTHR38459">
    <property type="entry name" value="PROPHAGE BACTOPRENOL-LINKED GLUCOSE TRANSLOCASE HOMOLOG"/>
    <property type="match status" value="1"/>
</dbReference>
<evidence type="ECO:0000313" key="8">
    <source>
        <dbReference type="EMBL" id="MBM6758382.1"/>
    </source>
</evidence>
<evidence type="ECO:0000256" key="2">
    <source>
        <dbReference type="ARBA" id="ARBA00009399"/>
    </source>
</evidence>
<keyword evidence="9" id="KW-1185">Reference proteome</keyword>
<comment type="caution">
    <text evidence="8">The sequence shown here is derived from an EMBL/GenBank/DDBJ whole genome shotgun (WGS) entry which is preliminary data.</text>
</comment>
<gene>
    <name evidence="8" type="ORF">H6A31_06755</name>
</gene>
<dbReference type="Proteomes" id="UP000703295">
    <property type="component" value="Unassembled WGS sequence"/>
</dbReference>
<sequence>MKQKWMHEVVRFGLVGGIATLLHYGIYLFMQQYVEVNIAYTVGYVISFLLNFYLTSCFTFRVKPSWMKMCGMGVAHGINYLLHICLLNLFLWMGISNAWAPVPVFCIAIPANFLLVRFVFKFKR</sequence>
<name>A0ABS2EUM5_9BACE</name>
<dbReference type="InterPro" id="IPR051401">
    <property type="entry name" value="GtrA_CellWall_Glycosyl"/>
</dbReference>
<proteinExistence type="inferred from homology"/>
<feature type="domain" description="GtrA/DPMS transmembrane" evidence="7">
    <location>
        <begin position="11"/>
        <end position="119"/>
    </location>
</feature>
<keyword evidence="5 6" id="KW-0472">Membrane</keyword>
<evidence type="ECO:0000256" key="5">
    <source>
        <dbReference type="ARBA" id="ARBA00023136"/>
    </source>
</evidence>
<reference evidence="8 9" key="1">
    <citation type="journal article" date="2021" name="Sci. Rep.">
        <title>The distribution of antibiotic resistance genes in chicken gut microbiota commensals.</title>
        <authorList>
            <person name="Juricova H."/>
            <person name="Matiasovicova J."/>
            <person name="Kubasova T."/>
            <person name="Cejkova D."/>
            <person name="Rychlik I."/>
        </authorList>
    </citation>
    <scope>NUCLEOTIDE SEQUENCE [LARGE SCALE GENOMIC DNA]</scope>
    <source>
        <strain evidence="8 9">An801</strain>
    </source>
</reference>
<comment type="similarity">
    <text evidence="2">Belongs to the GtrA family.</text>
</comment>
<evidence type="ECO:0000256" key="6">
    <source>
        <dbReference type="SAM" id="Phobius"/>
    </source>
</evidence>
<accession>A0ABS2EUM5</accession>
<protein>
    <submittedName>
        <fullName evidence="8">GtrA family protein</fullName>
    </submittedName>
</protein>
<feature type="transmembrane region" description="Helical" evidence="6">
    <location>
        <begin position="42"/>
        <end position="62"/>
    </location>
</feature>
<evidence type="ECO:0000256" key="3">
    <source>
        <dbReference type="ARBA" id="ARBA00022692"/>
    </source>
</evidence>
<feature type="transmembrane region" description="Helical" evidence="6">
    <location>
        <begin position="74"/>
        <end position="93"/>
    </location>
</feature>
<keyword evidence="4 6" id="KW-1133">Transmembrane helix</keyword>
<evidence type="ECO:0000313" key="9">
    <source>
        <dbReference type="Proteomes" id="UP000703295"/>
    </source>
</evidence>
<feature type="transmembrane region" description="Helical" evidence="6">
    <location>
        <begin position="12"/>
        <end position="30"/>
    </location>
</feature>
<dbReference type="Pfam" id="PF04138">
    <property type="entry name" value="GtrA_DPMS_TM"/>
    <property type="match status" value="1"/>
</dbReference>